<evidence type="ECO:0000256" key="2">
    <source>
        <dbReference type="ARBA" id="ARBA00022729"/>
    </source>
</evidence>
<sequence length="358" mass="39898">MKLFKTSVYVVTGLVTTVAIALILMAVYSDRNFFSSFTTAQADRLGDSIQGTSNVTVNPPLSADQLPPVEQFASIAKKDHYQNKVAVLMYHDIDPIKQGGDIITPALFASQLDYLRSKDMNFISLEQFRLFMKGGKVPDNAVLVTFDDGYENFYTTAYPIMKERHIPGVSFVITGDFSKGALVATPHMTKAEIKNMTSSDPNMEVQAHTDKLHYKTSDTTDALTAPLVKDGVTETHEHYLARIENDLRRCVEALRPLTPHVINTFAYPYGLHTPEVEKVAQNVGIRYAFTTELGLVTRDTDLMTIPRINGGSPLIDPERLYNSIMWENKLPGRNLFIPDSIQHSGREAGESEKSDTSK</sequence>
<organism evidence="5 6">
    <name type="scientific">Paenibacillus kyungheensis</name>
    <dbReference type="NCBI Taxonomy" id="1452732"/>
    <lineage>
        <taxon>Bacteria</taxon>
        <taxon>Bacillati</taxon>
        <taxon>Bacillota</taxon>
        <taxon>Bacilli</taxon>
        <taxon>Bacillales</taxon>
        <taxon>Paenibacillaceae</taxon>
        <taxon>Paenibacillus</taxon>
    </lineage>
</organism>
<evidence type="ECO:0000256" key="3">
    <source>
        <dbReference type="SAM" id="Phobius"/>
    </source>
</evidence>
<comment type="subcellular location">
    <subcellularLocation>
        <location evidence="1">Secreted</location>
    </subcellularLocation>
</comment>
<keyword evidence="3" id="KW-0472">Membrane</keyword>
<dbReference type="AlphaFoldDB" id="A0AAX3M519"/>
<feature type="transmembrane region" description="Helical" evidence="3">
    <location>
        <begin position="7"/>
        <end position="28"/>
    </location>
</feature>
<dbReference type="Proteomes" id="UP001220509">
    <property type="component" value="Chromosome"/>
</dbReference>
<evidence type="ECO:0000313" key="5">
    <source>
        <dbReference type="EMBL" id="WCT57332.1"/>
    </source>
</evidence>
<gene>
    <name evidence="5" type="ORF">PQ456_07450</name>
</gene>
<dbReference type="PANTHER" id="PTHR34216">
    <property type="match status" value="1"/>
</dbReference>
<dbReference type="InterPro" id="IPR011330">
    <property type="entry name" value="Glyco_hydro/deAcase_b/a-brl"/>
</dbReference>
<dbReference type="PROSITE" id="PS51677">
    <property type="entry name" value="NODB"/>
    <property type="match status" value="1"/>
</dbReference>
<dbReference type="GO" id="GO:0016810">
    <property type="term" value="F:hydrolase activity, acting on carbon-nitrogen (but not peptide) bonds"/>
    <property type="evidence" value="ECO:0007669"/>
    <property type="project" value="InterPro"/>
</dbReference>
<keyword evidence="2" id="KW-0732">Signal</keyword>
<keyword evidence="3" id="KW-1133">Transmembrane helix</keyword>
<dbReference type="RefSeq" id="WP_273615553.1">
    <property type="nucleotide sequence ID" value="NZ_CP117416.1"/>
</dbReference>
<dbReference type="InterPro" id="IPR002509">
    <property type="entry name" value="NODB_dom"/>
</dbReference>
<dbReference type="SUPFAM" id="SSF88713">
    <property type="entry name" value="Glycoside hydrolase/deacetylase"/>
    <property type="match status" value="1"/>
</dbReference>
<evidence type="ECO:0000256" key="1">
    <source>
        <dbReference type="ARBA" id="ARBA00004613"/>
    </source>
</evidence>
<evidence type="ECO:0000313" key="6">
    <source>
        <dbReference type="Proteomes" id="UP001220509"/>
    </source>
</evidence>
<dbReference type="PANTHER" id="PTHR34216:SF3">
    <property type="entry name" value="POLY-BETA-1,6-N-ACETYL-D-GLUCOSAMINE N-DEACETYLASE"/>
    <property type="match status" value="1"/>
</dbReference>
<proteinExistence type="predicted"/>
<reference evidence="5 6" key="1">
    <citation type="submission" date="2023-02" db="EMBL/GenBank/DDBJ databases">
        <title>Genome sequence of Paenibacillus kyungheensis KACC 18744.</title>
        <authorList>
            <person name="Kim S."/>
            <person name="Heo J."/>
            <person name="Kwon S.-W."/>
        </authorList>
    </citation>
    <scope>NUCLEOTIDE SEQUENCE [LARGE SCALE GENOMIC DNA]</scope>
    <source>
        <strain evidence="5 6">KACC 18744</strain>
    </source>
</reference>
<dbReference type="GO" id="GO:0005576">
    <property type="term" value="C:extracellular region"/>
    <property type="evidence" value="ECO:0007669"/>
    <property type="project" value="UniProtKB-SubCell"/>
</dbReference>
<dbReference type="Pfam" id="PF01522">
    <property type="entry name" value="Polysacc_deac_1"/>
    <property type="match status" value="1"/>
</dbReference>
<dbReference type="InterPro" id="IPR051398">
    <property type="entry name" value="Polysacch_Deacetylase"/>
</dbReference>
<keyword evidence="6" id="KW-1185">Reference proteome</keyword>
<dbReference type="EMBL" id="CP117416">
    <property type="protein sequence ID" value="WCT57332.1"/>
    <property type="molecule type" value="Genomic_DNA"/>
</dbReference>
<dbReference type="Gene3D" id="3.20.20.370">
    <property type="entry name" value="Glycoside hydrolase/deacetylase"/>
    <property type="match status" value="1"/>
</dbReference>
<protein>
    <submittedName>
        <fullName evidence="5">Polysaccharide deacetylase family protein</fullName>
    </submittedName>
</protein>
<dbReference type="KEGG" id="pka:PQ456_07450"/>
<dbReference type="GO" id="GO:0005975">
    <property type="term" value="P:carbohydrate metabolic process"/>
    <property type="evidence" value="ECO:0007669"/>
    <property type="project" value="InterPro"/>
</dbReference>
<accession>A0AAX3M519</accession>
<evidence type="ECO:0000259" key="4">
    <source>
        <dbReference type="PROSITE" id="PS51677"/>
    </source>
</evidence>
<dbReference type="CDD" id="cd10918">
    <property type="entry name" value="CE4_NodB_like_5s_6s"/>
    <property type="match status" value="1"/>
</dbReference>
<feature type="domain" description="NodB homology" evidence="4">
    <location>
        <begin position="140"/>
        <end position="358"/>
    </location>
</feature>
<keyword evidence="3" id="KW-0812">Transmembrane</keyword>
<name>A0AAX3M519_9BACL</name>